<evidence type="ECO:0000256" key="6">
    <source>
        <dbReference type="ARBA" id="ARBA00023237"/>
    </source>
</evidence>
<organism evidence="8 9">
    <name type="scientific">Zooshikella ganghwensis</name>
    <dbReference type="NCBI Taxonomy" id="202772"/>
    <lineage>
        <taxon>Bacteria</taxon>
        <taxon>Pseudomonadati</taxon>
        <taxon>Pseudomonadota</taxon>
        <taxon>Gammaproteobacteria</taxon>
        <taxon>Oceanospirillales</taxon>
        <taxon>Zooshikellaceae</taxon>
        <taxon>Zooshikella</taxon>
    </lineage>
</organism>
<evidence type="ECO:0008006" key="10">
    <source>
        <dbReference type="Google" id="ProtNLM"/>
    </source>
</evidence>
<keyword evidence="3" id="KW-0573">Peptidoglycan synthesis</keyword>
<evidence type="ECO:0000256" key="1">
    <source>
        <dbReference type="ARBA" id="ARBA00022729"/>
    </source>
</evidence>
<evidence type="ECO:0000256" key="3">
    <source>
        <dbReference type="ARBA" id="ARBA00022984"/>
    </source>
</evidence>
<evidence type="ECO:0000256" key="4">
    <source>
        <dbReference type="ARBA" id="ARBA00023136"/>
    </source>
</evidence>
<dbReference type="Gene3D" id="1.25.40.650">
    <property type="match status" value="1"/>
</dbReference>
<dbReference type="Gene3D" id="3.40.50.2300">
    <property type="match status" value="2"/>
</dbReference>
<gene>
    <name evidence="8" type="ORF">B9G39_19360</name>
</gene>
<keyword evidence="4" id="KW-0472">Membrane</keyword>
<protein>
    <recommendedName>
        <fullName evidence="10">Penicillin-binding protein activator</fullName>
    </recommendedName>
</protein>
<comment type="caution">
    <text evidence="8">The sequence shown here is derived from an EMBL/GenBank/DDBJ whole genome shotgun (WGS) entry which is preliminary data.</text>
</comment>
<dbReference type="InterPro" id="IPR011990">
    <property type="entry name" value="TPR-like_helical_dom_sf"/>
</dbReference>
<dbReference type="Proteomes" id="UP000257039">
    <property type="component" value="Unassembled WGS sequence"/>
</dbReference>
<dbReference type="AlphaFoldDB" id="A0A4P9VPN7"/>
<keyword evidence="7" id="KW-0449">Lipoprotein</keyword>
<dbReference type="GO" id="GO:0009252">
    <property type="term" value="P:peptidoglycan biosynthetic process"/>
    <property type="evidence" value="ECO:0007669"/>
    <property type="project" value="UniProtKB-KW"/>
</dbReference>
<dbReference type="SUPFAM" id="SSF53822">
    <property type="entry name" value="Periplasmic binding protein-like I"/>
    <property type="match status" value="1"/>
</dbReference>
<dbReference type="GO" id="GO:0031241">
    <property type="term" value="C:periplasmic side of cell outer membrane"/>
    <property type="evidence" value="ECO:0007669"/>
    <property type="project" value="TreeGrafter"/>
</dbReference>
<name>A0A4P9VPN7_9GAMM</name>
<dbReference type="GO" id="GO:0008360">
    <property type="term" value="P:regulation of cell shape"/>
    <property type="evidence" value="ECO:0007669"/>
    <property type="project" value="UniProtKB-KW"/>
</dbReference>
<evidence type="ECO:0000256" key="7">
    <source>
        <dbReference type="ARBA" id="ARBA00023288"/>
    </source>
</evidence>
<keyword evidence="2" id="KW-0133">Cell shape</keyword>
<dbReference type="PANTHER" id="PTHR38038:SF1">
    <property type="entry name" value="PENICILLIN-BINDING PROTEIN ACTIVATOR LPOA"/>
    <property type="match status" value="1"/>
</dbReference>
<dbReference type="PANTHER" id="PTHR38038">
    <property type="entry name" value="PENICILLIN-BINDING PROTEIN ACTIVATOR LPOA"/>
    <property type="match status" value="1"/>
</dbReference>
<reference evidence="8 9" key="1">
    <citation type="submission" date="2017-04" db="EMBL/GenBank/DDBJ databases">
        <title>Draft genome sequence of Zooshikella ganghwensis VG4 isolated from Red Sea sediments.</title>
        <authorList>
            <person name="Rehman Z."/>
            <person name="Alam I."/>
            <person name="Kamau A."/>
            <person name="Bajic V."/>
            <person name="Leiknes T."/>
        </authorList>
    </citation>
    <scope>NUCLEOTIDE SEQUENCE [LARGE SCALE GENOMIC DNA]</scope>
    <source>
        <strain evidence="8 9">VG4</strain>
    </source>
</reference>
<keyword evidence="6" id="KW-0998">Cell outer membrane</keyword>
<dbReference type="GO" id="GO:0030234">
    <property type="term" value="F:enzyme regulator activity"/>
    <property type="evidence" value="ECO:0007669"/>
    <property type="project" value="TreeGrafter"/>
</dbReference>
<proteinExistence type="predicted"/>
<evidence type="ECO:0000256" key="2">
    <source>
        <dbReference type="ARBA" id="ARBA00022960"/>
    </source>
</evidence>
<keyword evidence="9" id="KW-1185">Reference proteome</keyword>
<sequence>MTSTKKIKAPFKQAIKLLVSACLISGLLTGCGNSFINRSGSSQSDPLATQSMAEVQQLLSSAEQSTGAEQDALRLDAVSILLEQQKTAEAKNILQQLSPSVETGSNQARYAVVQAQLALAEMNAMKAFEWLDSPAVINNSNSQVGKRAYAVRAEAYALNKEYRAAIDEVMMAIPLQTEREKQLSYQRLWRYLLNVDSPTLDAMAANTADTLLTGYIQLANIVKKSDNIESQLQAFANWQQQWPNHPGHQQLPQTQQLLSKASQERPQKVALLLPKNGALKVAGNAIELGFYTAYYHSQRSGGQVPEIIPYDTTSADPLALLNQAAASGAQLAIGPLRKDAVQQLQNNAALPIPVMALNYANRGQQAGNRPFYQFGLSADDEGRQAARQAIHDGHRFAVVITPDSDWAVRASEAFQQELQSLGGEVVGVGRFNEANNNYKAVIGRLMNVNASSARALEIQRLAGKEVEFSGRRRQDVDFVFLAASASQSRLVKPFLAYHFAGDLPVYATANVFSGTVNPQIDHDLNNIRFTGMPWLNDDFSDPLKAEIIKARQNNGTSYAQLFALGIDAFRLYDRLGQLASLSGTQINGASGSLTMNTYQEIERTQPWYIFKAGKPQRLPTMTFNQPSTQ</sequence>
<dbReference type="EMBL" id="NDXW01000001">
    <property type="protein sequence ID" value="RDH45433.1"/>
    <property type="molecule type" value="Genomic_DNA"/>
</dbReference>
<keyword evidence="5" id="KW-0564">Palmitate</keyword>
<dbReference type="CDD" id="cd06339">
    <property type="entry name" value="PBP1_YraM_LppC_lipoprotein-like"/>
    <property type="match status" value="1"/>
</dbReference>
<dbReference type="PROSITE" id="PS51257">
    <property type="entry name" value="PROKAR_LIPOPROTEIN"/>
    <property type="match status" value="1"/>
</dbReference>
<accession>A0A4P9VPN7</accession>
<dbReference type="RefSeq" id="WP_094788392.1">
    <property type="nucleotide sequence ID" value="NZ_NDXW01000001.1"/>
</dbReference>
<dbReference type="Gene3D" id="1.25.40.10">
    <property type="entry name" value="Tetratricopeptide repeat domain"/>
    <property type="match status" value="1"/>
</dbReference>
<dbReference type="InterPro" id="IPR028082">
    <property type="entry name" value="Peripla_BP_I"/>
</dbReference>
<evidence type="ECO:0000256" key="5">
    <source>
        <dbReference type="ARBA" id="ARBA00023139"/>
    </source>
</evidence>
<dbReference type="Pfam" id="PF04348">
    <property type="entry name" value="LppC"/>
    <property type="match status" value="1"/>
</dbReference>
<evidence type="ECO:0000313" key="9">
    <source>
        <dbReference type="Proteomes" id="UP000257039"/>
    </source>
</evidence>
<dbReference type="InterPro" id="IPR007443">
    <property type="entry name" value="LpoA"/>
</dbReference>
<evidence type="ECO:0000313" key="8">
    <source>
        <dbReference type="EMBL" id="RDH45433.1"/>
    </source>
</evidence>
<keyword evidence="1" id="KW-0732">Signal</keyword>